<feature type="transmembrane region" description="Helical" evidence="1">
    <location>
        <begin position="262"/>
        <end position="284"/>
    </location>
</feature>
<sequence length="292" mass="33118">MTRKLRFSLLMLIIIMLLSPVIRAEEKSIFKLRDPVGDEYGPGSYTYPTSEQFSPYEGLFDLMNFKVEATADKYNFYFKFVEVTNPWHAPYGFSHQLIQVYIDNQDGGITETFKPGARVKFEEQHPWDKLLKITGWSVELYSSSDKAEVENRVQEAQVKLNDKTIKLTIPKEKIGDLKEAHYYVLVGGLDGFGYDNYRPVVEEAQGWKFGGGTDTELNPNVIDTLVPEGMSQKEILGSFDLDEGRVATLRAVGPDLSLSLKFMIIIGFIVILVLTLVGAVFKFVTNRIGNFR</sequence>
<dbReference type="RefSeq" id="WP_015327718.1">
    <property type="nucleotide sequence ID" value="NC_019978.1"/>
</dbReference>
<dbReference type="AlphaFoldDB" id="L0KCA4"/>
<name>L0KCA4_HALHC</name>
<dbReference type="SUPFAM" id="SSF49344">
    <property type="entry name" value="CBD9-like"/>
    <property type="match status" value="1"/>
</dbReference>
<gene>
    <name evidence="3" type="ordered locus">Halha_2120</name>
</gene>
<evidence type="ECO:0000256" key="1">
    <source>
        <dbReference type="SAM" id="Phobius"/>
    </source>
</evidence>
<keyword evidence="1" id="KW-0472">Membrane</keyword>
<dbReference type="EMBL" id="CP003359">
    <property type="protein sequence ID" value="AGB42004.1"/>
    <property type="molecule type" value="Genomic_DNA"/>
</dbReference>
<dbReference type="KEGG" id="hhl:Halha_2120"/>
<protein>
    <recommendedName>
        <fullName evidence="2">Glucodextranase-like C-terminal domain-containing protein</fullName>
    </recommendedName>
</protein>
<proteinExistence type="predicted"/>
<dbReference type="Pfam" id="PF09985">
    <property type="entry name" value="Glucodextran_C"/>
    <property type="match status" value="1"/>
</dbReference>
<evidence type="ECO:0000313" key="3">
    <source>
        <dbReference type="EMBL" id="AGB42004.1"/>
    </source>
</evidence>
<keyword evidence="4" id="KW-1185">Reference proteome</keyword>
<dbReference type="OrthoDB" id="9806081at2"/>
<dbReference type="eggNOG" id="COG4945">
    <property type="taxonomic scope" value="Bacteria"/>
</dbReference>
<dbReference type="CDD" id="cd09626">
    <property type="entry name" value="DOMON_glucodextranase_like"/>
    <property type="match status" value="1"/>
</dbReference>
<dbReference type="HOGENOM" id="CLU_077116_0_0_9"/>
<dbReference type="Proteomes" id="UP000010880">
    <property type="component" value="Chromosome"/>
</dbReference>
<feature type="domain" description="Glucodextranase-like C-terminal" evidence="2">
    <location>
        <begin position="29"/>
        <end position="249"/>
    </location>
</feature>
<evidence type="ECO:0000313" key="4">
    <source>
        <dbReference type="Proteomes" id="UP000010880"/>
    </source>
</evidence>
<organism evidence="3 4">
    <name type="scientific">Halobacteroides halobius (strain ATCC 35273 / DSM 5150 / MD-1)</name>
    <dbReference type="NCBI Taxonomy" id="748449"/>
    <lineage>
        <taxon>Bacteria</taxon>
        <taxon>Bacillati</taxon>
        <taxon>Bacillota</taxon>
        <taxon>Clostridia</taxon>
        <taxon>Halanaerobiales</taxon>
        <taxon>Halobacteroidaceae</taxon>
        <taxon>Halobacteroides</taxon>
    </lineage>
</organism>
<evidence type="ECO:0000259" key="2">
    <source>
        <dbReference type="Pfam" id="PF09985"/>
    </source>
</evidence>
<dbReference type="InterPro" id="IPR019248">
    <property type="entry name" value="Glucodextran_C"/>
</dbReference>
<reference evidence="4" key="1">
    <citation type="submission" date="2012-02" db="EMBL/GenBank/DDBJ databases">
        <title>The complete genome of Halobacteroides halobius DSM 5150.</title>
        <authorList>
            <person name="Lucas S."/>
            <person name="Copeland A."/>
            <person name="Lapidus A."/>
            <person name="Glavina del Rio T."/>
            <person name="Dalin E."/>
            <person name="Tice H."/>
            <person name="Bruce D."/>
            <person name="Goodwin L."/>
            <person name="Pitluck S."/>
            <person name="Peters L."/>
            <person name="Mikhailova N."/>
            <person name="Gu W."/>
            <person name="Kyrpides N."/>
            <person name="Mavromatis K."/>
            <person name="Ivanova N."/>
            <person name="Brettin T."/>
            <person name="Detter J.C."/>
            <person name="Han C."/>
            <person name="Larimer F."/>
            <person name="Land M."/>
            <person name="Hauser L."/>
            <person name="Markowitz V."/>
            <person name="Cheng J.-F."/>
            <person name="Hugenholtz P."/>
            <person name="Woyke T."/>
            <person name="Wu D."/>
            <person name="Tindall B."/>
            <person name="Pomrenke H."/>
            <person name="Brambilla E."/>
            <person name="Klenk H.-P."/>
            <person name="Eisen J.A."/>
        </authorList>
    </citation>
    <scope>NUCLEOTIDE SEQUENCE [LARGE SCALE GENOMIC DNA]</scope>
    <source>
        <strain evidence="4">ATCC 35273 / DSM 5150 / MD-1</strain>
    </source>
</reference>
<keyword evidence="1" id="KW-0812">Transmembrane</keyword>
<accession>L0KCA4</accession>
<dbReference type="STRING" id="748449.Halha_2120"/>
<keyword evidence="1" id="KW-1133">Transmembrane helix</keyword>
<dbReference type="Gene3D" id="2.60.40.1190">
    <property type="match status" value="1"/>
</dbReference>